<proteinExistence type="inferred from homology"/>
<comment type="similarity">
    <text evidence="1 10">Belongs to the ribonucleoside diphosphate reductase large chain family.</text>
</comment>
<evidence type="ECO:0000313" key="12">
    <source>
        <dbReference type="EMBL" id="EHN58486.1"/>
    </source>
</evidence>
<evidence type="ECO:0000256" key="3">
    <source>
        <dbReference type="ARBA" id="ARBA00022533"/>
    </source>
</evidence>
<evidence type="ECO:0000256" key="2">
    <source>
        <dbReference type="ARBA" id="ARBA00012274"/>
    </source>
</evidence>
<dbReference type="InterPro" id="IPR039718">
    <property type="entry name" value="Rrm1"/>
</dbReference>
<keyword evidence="5" id="KW-0067">ATP-binding</keyword>
<dbReference type="GO" id="GO:0005524">
    <property type="term" value="F:ATP binding"/>
    <property type="evidence" value="ECO:0007669"/>
    <property type="project" value="UniProtKB-KW"/>
</dbReference>
<dbReference type="GO" id="GO:0005971">
    <property type="term" value="C:ribonucleoside-diphosphate reductase complex"/>
    <property type="evidence" value="ECO:0007669"/>
    <property type="project" value="TreeGrafter"/>
</dbReference>
<dbReference type="GO" id="GO:0004748">
    <property type="term" value="F:ribonucleoside-diphosphate reductase activity, thioredoxin disulfide as acceptor"/>
    <property type="evidence" value="ECO:0007669"/>
    <property type="project" value="UniProtKB-EC"/>
</dbReference>
<dbReference type="SUPFAM" id="SSF48168">
    <property type="entry name" value="R1 subunit of ribonucleotide reductase, N-terminal domain"/>
    <property type="match status" value="1"/>
</dbReference>
<gene>
    <name evidence="12" type="ORF">OKIT_0364</name>
</gene>
<dbReference type="STRING" id="336988.NT96_05005"/>
<dbReference type="AlphaFoldDB" id="G9WJ37"/>
<dbReference type="Pfam" id="PF02867">
    <property type="entry name" value="Ribonuc_red_lgC"/>
    <property type="match status" value="1"/>
</dbReference>
<dbReference type="SUPFAM" id="SSF51998">
    <property type="entry name" value="PFL-like glycyl radical enzymes"/>
    <property type="match status" value="1"/>
</dbReference>
<comment type="catalytic activity">
    <reaction evidence="9 10">
        <text>a 2'-deoxyribonucleoside 5'-diphosphate + [thioredoxin]-disulfide + H2O = a ribonucleoside 5'-diphosphate + [thioredoxin]-dithiol</text>
        <dbReference type="Rhea" id="RHEA:23252"/>
        <dbReference type="Rhea" id="RHEA-COMP:10698"/>
        <dbReference type="Rhea" id="RHEA-COMP:10700"/>
        <dbReference type="ChEBI" id="CHEBI:15377"/>
        <dbReference type="ChEBI" id="CHEBI:29950"/>
        <dbReference type="ChEBI" id="CHEBI:50058"/>
        <dbReference type="ChEBI" id="CHEBI:57930"/>
        <dbReference type="ChEBI" id="CHEBI:73316"/>
        <dbReference type="EC" id="1.17.4.1"/>
    </reaction>
</comment>
<protein>
    <recommendedName>
        <fullName evidence="2 10">Ribonucleoside-diphosphate reductase</fullName>
        <ecNumber evidence="2 10">1.17.4.1</ecNumber>
    </recommendedName>
</protein>
<dbReference type="InterPro" id="IPR013346">
    <property type="entry name" value="NrdE_NrdA_C"/>
</dbReference>
<dbReference type="PROSITE" id="PS00089">
    <property type="entry name" value="RIBORED_LARGE"/>
    <property type="match status" value="1"/>
</dbReference>
<keyword evidence="6 10" id="KW-0560">Oxidoreductase</keyword>
<keyword evidence="3" id="KW-0021">Allosteric enzyme</keyword>
<dbReference type="GO" id="GO:0009263">
    <property type="term" value="P:deoxyribonucleotide biosynthetic process"/>
    <property type="evidence" value="ECO:0007669"/>
    <property type="project" value="UniProtKB-KW"/>
</dbReference>
<dbReference type="HOGENOM" id="CLU_000404_4_1_9"/>
<evidence type="ECO:0000256" key="7">
    <source>
        <dbReference type="ARBA" id="ARBA00023116"/>
    </source>
</evidence>
<dbReference type="InterPro" id="IPR026459">
    <property type="entry name" value="RNR_1b_NrdE"/>
</dbReference>
<dbReference type="EC" id="1.17.4.1" evidence="2 10"/>
<evidence type="ECO:0000313" key="13">
    <source>
        <dbReference type="Proteomes" id="UP000004959"/>
    </source>
</evidence>
<dbReference type="PANTHER" id="PTHR11573">
    <property type="entry name" value="RIBONUCLEOSIDE-DIPHOSPHATE REDUCTASE LARGE CHAIN"/>
    <property type="match status" value="1"/>
</dbReference>
<dbReference type="PANTHER" id="PTHR11573:SF30">
    <property type="entry name" value="RIBONUCLEOSIDE-DIPHOSPHATE REDUCTASE 2 SUBUNIT ALPHA"/>
    <property type="match status" value="1"/>
</dbReference>
<evidence type="ECO:0000256" key="6">
    <source>
        <dbReference type="ARBA" id="ARBA00023002"/>
    </source>
</evidence>
<reference evidence="12 13" key="1">
    <citation type="journal article" date="2012" name="PLoS ONE">
        <title>Functional divergence in the genus oenococcus as predicted by genome sequencing of the newly-described species, Oenococcus kitaharae.</title>
        <authorList>
            <person name="Borneman A.R."/>
            <person name="McCarthy J.M."/>
            <person name="Chambers P.J."/>
            <person name="Bartowsky E.J."/>
        </authorList>
    </citation>
    <scope>NUCLEOTIDE SEQUENCE [LARGE SCALE GENOMIC DNA]</scope>
    <source>
        <strain evidence="13">DSM17330</strain>
    </source>
</reference>
<evidence type="ECO:0000259" key="11">
    <source>
        <dbReference type="PROSITE" id="PS00089"/>
    </source>
</evidence>
<keyword evidence="7 10" id="KW-0215">Deoxyribonucleotide synthesis</keyword>
<name>G9WJ37_9LACO</name>
<feature type="domain" description="Ribonucleotide reductase large subunit" evidence="11">
    <location>
        <begin position="560"/>
        <end position="582"/>
    </location>
</feature>
<evidence type="ECO:0000256" key="4">
    <source>
        <dbReference type="ARBA" id="ARBA00022741"/>
    </source>
</evidence>
<sequence length="723" mass="81960">MPLKEIDLEKVHYYDLNNEVNIPKNNTIQVGKDQEALKAFLTENVEPNRLKFASLKERFDWLIENDFIDPTFINKYQFSFIEKLYDFLDAVHFQFHSFMAAYKFYTQYALKTNDGNYYVESYEDRIAINALYYADGNETLAMRIADEMIHQRFQPATPSFLNAGRARRGELVSCFVLQTTDDMNSIGRVINSAMQLSKIGGGVGINLSNVREAGAAFMGIANMAAGVIPIMKLMEDVFTYSNQAGARQGAGVAYLSIFHPDIVRFLSTKKENADEKIRVKTLSLGLTVPDKFYELTEKGEQMALFSPADVEKVYGVPFNYVDLTKEYDNMVADDRITKHWIDARTLETEISKLQQESGYPYIINLDTVNKANPIFGKVVSSNLCSEILQTQTISHINNEQKYTLLGADISCNLGSINIDNMMHTPDFAQSIEAMTRALTFVSESSDISVVPSVQNGNQQKHAIGLGAMGLAAFLAKNKIYYGDDIALDFVNTFFLMTNYYTLLASNKIAKERKQTFFEFEKSDYANGSYFDKYLAKDWGPKTEKVKNLFTNYHIPTIADWQQLKESVMTDGLYNAYRQAVAPTGSISYVNDTTASLQPIVSRVEARAEGMTGRVFYPASGLNNETMPYYVSAYDLDQRKVIDTYAAAQEHIDQGMAMTLFMRSTIPDGIYDWKKGHTEKMTTRDLTILRHYAFRKGIKSIYYIRTFTDDNTEQGVNECESCSI</sequence>
<dbReference type="PRINTS" id="PR01183">
    <property type="entry name" value="RIBORDTASEM1"/>
</dbReference>
<dbReference type="Proteomes" id="UP000004959">
    <property type="component" value="Chromosome"/>
</dbReference>
<comment type="caution">
    <text evidence="12">The sequence shown here is derived from an EMBL/GenBank/DDBJ whole genome shotgun (WGS) entry which is preliminary data.</text>
</comment>
<dbReference type="NCBIfam" id="TIGR02506">
    <property type="entry name" value="NrdE_NrdA"/>
    <property type="match status" value="1"/>
</dbReference>
<dbReference type="OrthoDB" id="9762933at2"/>
<dbReference type="InterPro" id="IPR013509">
    <property type="entry name" value="RNR_lsu_N"/>
</dbReference>
<accession>G9WJ37</accession>
<evidence type="ECO:0000256" key="10">
    <source>
        <dbReference type="RuleBase" id="RU003410"/>
    </source>
</evidence>
<dbReference type="eggNOG" id="COG0209">
    <property type="taxonomic scope" value="Bacteria"/>
</dbReference>
<comment type="function">
    <text evidence="10">Provides the precursors necessary for DNA synthesis. Catalyzes the biosynthesis of deoxyribonucleotides from the corresponding ribonucleotides.</text>
</comment>
<dbReference type="UniPathway" id="UPA00326"/>
<dbReference type="InterPro" id="IPR008926">
    <property type="entry name" value="RNR_R1-su_N"/>
</dbReference>
<dbReference type="PATRIC" id="fig|1045004.4.peg.363"/>
<dbReference type="InterPro" id="IPR000788">
    <property type="entry name" value="RNR_lg_C"/>
</dbReference>
<dbReference type="InterPro" id="IPR013554">
    <property type="entry name" value="RNR_N"/>
</dbReference>
<dbReference type="Pfam" id="PF08343">
    <property type="entry name" value="RNR_N"/>
    <property type="match status" value="1"/>
</dbReference>
<dbReference type="Gene3D" id="3.20.70.20">
    <property type="match status" value="1"/>
</dbReference>
<dbReference type="NCBIfam" id="TIGR04170">
    <property type="entry name" value="RNR_1b_NrdE"/>
    <property type="match status" value="1"/>
</dbReference>
<dbReference type="Gene3D" id="1.10.1650.20">
    <property type="match status" value="1"/>
</dbReference>
<evidence type="ECO:0000256" key="9">
    <source>
        <dbReference type="ARBA" id="ARBA00047754"/>
    </source>
</evidence>
<dbReference type="RefSeq" id="WP_007744796.1">
    <property type="nucleotide sequence ID" value="NZ_CM001398.1"/>
</dbReference>
<dbReference type="EMBL" id="AFVZ01000001">
    <property type="protein sequence ID" value="EHN58486.1"/>
    <property type="molecule type" value="Genomic_DNA"/>
</dbReference>
<dbReference type="Pfam" id="PF00317">
    <property type="entry name" value="Ribonuc_red_lgN"/>
    <property type="match status" value="1"/>
</dbReference>
<evidence type="ECO:0000256" key="8">
    <source>
        <dbReference type="ARBA" id="ARBA00023157"/>
    </source>
</evidence>
<keyword evidence="13" id="KW-1185">Reference proteome</keyword>
<keyword evidence="4" id="KW-0547">Nucleotide-binding</keyword>
<organism evidence="12 13">
    <name type="scientific">Oenococcus kitaharae DSM 17330</name>
    <dbReference type="NCBI Taxonomy" id="1045004"/>
    <lineage>
        <taxon>Bacteria</taxon>
        <taxon>Bacillati</taxon>
        <taxon>Bacillota</taxon>
        <taxon>Bacilli</taxon>
        <taxon>Lactobacillales</taxon>
        <taxon>Lactobacillaceae</taxon>
        <taxon>Oenococcus</taxon>
    </lineage>
</organism>
<evidence type="ECO:0000256" key="5">
    <source>
        <dbReference type="ARBA" id="ARBA00022840"/>
    </source>
</evidence>
<evidence type="ECO:0000256" key="1">
    <source>
        <dbReference type="ARBA" id="ARBA00010406"/>
    </source>
</evidence>
<keyword evidence="8" id="KW-1015">Disulfide bond</keyword>